<dbReference type="Gene3D" id="1.10.530.10">
    <property type="match status" value="1"/>
</dbReference>
<dbReference type="GO" id="GO:0016998">
    <property type="term" value="P:cell wall macromolecule catabolic process"/>
    <property type="evidence" value="ECO:0007669"/>
    <property type="project" value="InterPro"/>
</dbReference>
<dbReference type="GO" id="GO:0006032">
    <property type="term" value="P:chitin catabolic process"/>
    <property type="evidence" value="ECO:0007669"/>
    <property type="project" value="InterPro"/>
</dbReference>
<accession>A0A139A6M7</accession>
<dbReference type="AlphaFoldDB" id="A0A139A6M7"/>
<dbReference type="PANTHER" id="PTHR34408">
    <property type="entry name" value="FAMILY PROTEIN, PUTATIVE-RELATED"/>
    <property type="match status" value="1"/>
</dbReference>
<dbReference type="OrthoDB" id="5985073at2759"/>
<dbReference type="EMBL" id="KQ965787">
    <property type="protein sequence ID" value="KXS12476.1"/>
    <property type="molecule type" value="Genomic_DNA"/>
</dbReference>
<gene>
    <name evidence="2" type="ORF">M427DRAFT_59406</name>
</gene>
<protein>
    <submittedName>
        <fullName evidence="2">Glycoside hydrolase family 19 protein</fullName>
    </submittedName>
</protein>
<dbReference type="InterPro" id="IPR052354">
    <property type="entry name" value="Cell_Wall_Dynamics_Protein"/>
</dbReference>
<name>A0A139A6M7_GONPJ</name>
<evidence type="ECO:0000259" key="1">
    <source>
        <dbReference type="Pfam" id="PF00182"/>
    </source>
</evidence>
<sequence length="229" mass="25601">MANVLEETIKSSPPAKIITVDLLARIGFGDPNTRQAWADALDRVAGRYEINTKQRVAMWLAQLGHESNRLRRLEESLYYSSAVTIRRVFSADRIPEDVVNLCLKNPEMMGNTVYGGAWGTKNLGNEVVGDGYAYRGRGPIQITGKRNYRAFAQSFHLTEVDTLILDNPGLLSSNIYVAAASAGWFWNANKMNGPADRADHSEVRRLVNRARLGLDETRKLFDEVVKAMN</sequence>
<feature type="domain" description="Glycoside hydrolase family 19 catalytic" evidence="1">
    <location>
        <begin position="130"/>
        <end position="195"/>
    </location>
</feature>
<dbReference type="PANTHER" id="PTHR34408:SF1">
    <property type="entry name" value="GLYCOSYL HYDROLASE FAMILY 19 DOMAIN-CONTAINING PROTEIN HI_1415"/>
    <property type="match status" value="1"/>
</dbReference>
<keyword evidence="2" id="KW-0378">Hydrolase</keyword>
<dbReference type="InterPro" id="IPR000726">
    <property type="entry name" value="Glyco_hydro_19_cat"/>
</dbReference>
<dbReference type="SUPFAM" id="SSF53955">
    <property type="entry name" value="Lysozyme-like"/>
    <property type="match status" value="1"/>
</dbReference>
<keyword evidence="3" id="KW-1185">Reference proteome</keyword>
<dbReference type="InterPro" id="IPR023346">
    <property type="entry name" value="Lysozyme-like_dom_sf"/>
</dbReference>
<dbReference type="Pfam" id="PF00182">
    <property type="entry name" value="Glyco_hydro_19"/>
    <property type="match status" value="1"/>
</dbReference>
<proteinExistence type="predicted"/>
<reference evidence="2 3" key="1">
    <citation type="journal article" date="2015" name="Genome Biol. Evol.">
        <title>Phylogenomic analyses indicate that early fungi evolved digesting cell walls of algal ancestors of land plants.</title>
        <authorList>
            <person name="Chang Y."/>
            <person name="Wang S."/>
            <person name="Sekimoto S."/>
            <person name="Aerts A.L."/>
            <person name="Choi C."/>
            <person name="Clum A."/>
            <person name="LaButti K.M."/>
            <person name="Lindquist E.A."/>
            <person name="Yee Ngan C."/>
            <person name="Ohm R.A."/>
            <person name="Salamov A.A."/>
            <person name="Grigoriev I.V."/>
            <person name="Spatafora J.W."/>
            <person name="Berbee M.L."/>
        </authorList>
    </citation>
    <scope>NUCLEOTIDE SEQUENCE [LARGE SCALE GENOMIC DNA]</scope>
    <source>
        <strain evidence="2 3">JEL478</strain>
    </source>
</reference>
<dbReference type="GO" id="GO:0004568">
    <property type="term" value="F:chitinase activity"/>
    <property type="evidence" value="ECO:0007669"/>
    <property type="project" value="InterPro"/>
</dbReference>
<organism evidence="2 3">
    <name type="scientific">Gonapodya prolifera (strain JEL478)</name>
    <name type="common">Monoblepharis prolifera</name>
    <dbReference type="NCBI Taxonomy" id="1344416"/>
    <lineage>
        <taxon>Eukaryota</taxon>
        <taxon>Fungi</taxon>
        <taxon>Fungi incertae sedis</taxon>
        <taxon>Chytridiomycota</taxon>
        <taxon>Chytridiomycota incertae sedis</taxon>
        <taxon>Monoblepharidomycetes</taxon>
        <taxon>Monoblepharidales</taxon>
        <taxon>Gonapodyaceae</taxon>
        <taxon>Gonapodya</taxon>
    </lineage>
</organism>
<dbReference type="Proteomes" id="UP000070544">
    <property type="component" value="Unassembled WGS sequence"/>
</dbReference>
<evidence type="ECO:0000313" key="2">
    <source>
        <dbReference type="EMBL" id="KXS12476.1"/>
    </source>
</evidence>
<evidence type="ECO:0000313" key="3">
    <source>
        <dbReference type="Proteomes" id="UP000070544"/>
    </source>
</evidence>